<dbReference type="PANTHER" id="PTHR48083:SF2">
    <property type="entry name" value="MEDIUM-CHAIN SPECIFIC ACYL-COA DEHYDROGENASE, MITOCHONDRIAL"/>
    <property type="match status" value="1"/>
</dbReference>
<evidence type="ECO:0000313" key="15">
    <source>
        <dbReference type="EMBL" id="CAE0374484.1"/>
    </source>
</evidence>
<proteinExistence type="inferred from homology"/>
<dbReference type="Pfam" id="PF00441">
    <property type="entry name" value="Acyl-CoA_dh_1"/>
    <property type="match status" value="1"/>
</dbReference>
<dbReference type="InterPro" id="IPR009075">
    <property type="entry name" value="AcylCo_DH/oxidase_C"/>
</dbReference>
<feature type="domain" description="Acyl-CoA dehydrogenase/oxidase C-terminal" evidence="12">
    <location>
        <begin position="322"/>
        <end position="460"/>
    </location>
</feature>
<evidence type="ECO:0000256" key="5">
    <source>
        <dbReference type="ARBA" id="ARBA00012040"/>
    </source>
</evidence>
<evidence type="ECO:0000259" key="13">
    <source>
        <dbReference type="Pfam" id="PF02771"/>
    </source>
</evidence>
<dbReference type="SUPFAM" id="SSF47203">
    <property type="entry name" value="Acyl-CoA dehydrogenase C-terminal domain-like"/>
    <property type="match status" value="1"/>
</dbReference>
<keyword evidence="9" id="KW-0560">Oxidoreductase</keyword>
<organism evidence="15">
    <name type="scientific">Aureoumbra lagunensis</name>
    <dbReference type="NCBI Taxonomy" id="44058"/>
    <lineage>
        <taxon>Eukaryota</taxon>
        <taxon>Sar</taxon>
        <taxon>Stramenopiles</taxon>
        <taxon>Ochrophyta</taxon>
        <taxon>Pelagophyceae</taxon>
        <taxon>Pelagomonadales</taxon>
        <taxon>Aureoumbra</taxon>
    </lineage>
</organism>
<dbReference type="NCBIfam" id="NF007000">
    <property type="entry name" value="PRK09463.1"/>
    <property type="match status" value="1"/>
</dbReference>
<dbReference type="PANTHER" id="PTHR48083">
    <property type="entry name" value="MEDIUM-CHAIN SPECIFIC ACYL-COA DEHYDROGENASE, MITOCHONDRIAL-RELATED"/>
    <property type="match status" value="1"/>
</dbReference>
<keyword evidence="8" id="KW-0274">FAD</keyword>
<dbReference type="EC" id="1.3.8.8" evidence="5"/>
<dbReference type="InterPro" id="IPR037069">
    <property type="entry name" value="AcylCoA_DH/ox_N_sf"/>
</dbReference>
<dbReference type="NCBIfam" id="NF009586">
    <property type="entry name" value="PRK13026.1"/>
    <property type="match status" value="1"/>
</dbReference>
<dbReference type="GO" id="GO:0070991">
    <property type="term" value="F:medium-chain fatty acyl-CoA dehydrogenase activity"/>
    <property type="evidence" value="ECO:0007669"/>
    <property type="project" value="UniProtKB-EC"/>
</dbReference>
<dbReference type="EMBL" id="HBIJ01023210">
    <property type="protein sequence ID" value="CAE0374484.1"/>
    <property type="molecule type" value="Transcribed_RNA"/>
</dbReference>
<evidence type="ECO:0000256" key="10">
    <source>
        <dbReference type="ARBA" id="ARBA00047882"/>
    </source>
</evidence>
<comment type="cofactor">
    <cofactor evidence="1">
        <name>FAD</name>
        <dbReference type="ChEBI" id="CHEBI:57692"/>
    </cofactor>
</comment>
<comment type="similarity">
    <text evidence="3">Belongs to the acyl-CoA dehydrogenase family.</text>
</comment>
<dbReference type="EC" id="1.3.8.7" evidence="4"/>
<dbReference type="InterPro" id="IPR050741">
    <property type="entry name" value="Acyl-CoA_dehydrogenase"/>
</dbReference>
<dbReference type="Gene3D" id="1.20.140.10">
    <property type="entry name" value="Butyryl-CoA Dehydrogenase, subunit A, domain 3"/>
    <property type="match status" value="1"/>
</dbReference>
<comment type="pathway">
    <text evidence="2">Lipid metabolism; fatty acid beta-oxidation.</text>
</comment>
<protein>
    <recommendedName>
        <fullName evidence="6">Acyl-coenzyme A dehydrogenase</fullName>
        <ecNumber evidence="4">1.3.8.7</ecNumber>
        <ecNumber evidence="5">1.3.8.8</ecNumber>
    </recommendedName>
</protein>
<dbReference type="InterPro" id="IPR009100">
    <property type="entry name" value="AcylCoA_DH/oxidase_NM_dom_sf"/>
</dbReference>
<dbReference type="Pfam" id="PF09317">
    <property type="entry name" value="ACDH_C"/>
    <property type="match status" value="1"/>
</dbReference>
<evidence type="ECO:0000256" key="7">
    <source>
        <dbReference type="ARBA" id="ARBA00022630"/>
    </source>
</evidence>
<dbReference type="InterPro" id="IPR013786">
    <property type="entry name" value="AcylCoA_DH/ox_N"/>
</dbReference>
<dbReference type="InterPro" id="IPR036250">
    <property type="entry name" value="AcylCo_DH-like_C"/>
</dbReference>
<dbReference type="GO" id="GO:0033539">
    <property type="term" value="P:fatty acid beta-oxidation using acyl-CoA dehydrogenase"/>
    <property type="evidence" value="ECO:0007669"/>
    <property type="project" value="InterPro"/>
</dbReference>
<name>A0A7S3K6V5_9STRA</name>
<dbReference type="UniPathway" id="UPA00659"/>
<dbReference type="Gene3D" id="2.40.110.10">
    <property type="entry name" value="Butyryl-CoA Dehydrogenase, subunit A, domain 2"/>
    <property type="match status" value="1"/>
</dbReference>
<evidence type="ECO:0000259" key="14">
    <source>
        <dbReference type="Pfam" id="PF09317"/>
    </source>
</evidence>
<dbReference type="GO" id="GO:0005739">
    <property type="term" value="C:mitochondrion"/>
    <property type="evidence" value="ECO:0007669"/>
    <property type="project" value="TreeGrafter"/>
</dbReference>
<evidence type="ECO:0000256" key="8">
    <source>
        <dbReference type="ARBA" id="ARBA00022827"/>
    </source>
</evidence>
<dbReference type="GO" id="GO:0050660">
    <property type="term" value="F:flavin adenine dinucleotide binding"/>
    <property type="evidence" value="ECO:0007669"/>
    <property type="project" value="InterPro"/>
</dbReference>
<dbReference type="Gene3D" id="1.10.540.10">
    <property type="entry name" value="Acyl-CoA dehydrogenase/oxidase, N-terminal domain"/>
    <property type="match status" value="1"/>
</dbReference>
<evidence type="ECO:0000256" key="1">
    <source>
        <dbReference type="ARBA" id="ARBA00001974"/>
    </source>
</evidence>
<dbReference type="SUPFAM" id="SSF56645">
    <property type="entry name" value="Acyl-CoA dehydrogenase NM domain-like"/>
    <property type="match status" value="1"/>
</dbReference>
<dbReference type="InterPro" id="IPR015396">
    <property type="entry name" value="FadE_C"/>
</dbReference>
<accession>A0A7S3K6V5</accession>
<feature type="domain" description="Acyl-CoA dehydrogenase/oxidase N-terminal" evidence="13">
    <location>
        <begin position="106"/>
        <end position="193"/>
    </location>
</feature>
<dbReference type="GO" id="GO:0051793">
    <property type="term" value="P:medium-chain fatty acid catabolic process"/>
    <property type="evidence" value="ECO:0007669"/>
    <property type="project" value="TreeGrafter"/>
</dbReference>
<evidence type="ECO:0000256" key="9">
    <source>
        <dbReference type="ARBA" id="ARBA00023002"/>
    </source>
</evidence>
<gene>
    <name evidence="15" type="ORF">ALAG00032_LOCUS15287</name>
</gene>
<evidence type="ECO:0000256" key="2">
    <source>
        <dbReference type="ARBA" id="ARBA00005005"/>
    </source>
</evidence>
<dbReference type="AlphaFoldDB" id="A0A7S3K6V5"/>
<evidence type="ECO:0000256" key="4">
    <source>
        <dbReference type="ARBA" id="ARBA00012033"/>
    </source>
</evidence>
<evidence type="ECO:0000256" key="3">
    <source>
        <dbReference type="ARBA" id="ARBA00009347"/>
    </source>
</evidence>
<dbReference type="Pfam" id="PF02771">
    <property type="entry name" value="Acyl-CoA_dh_N"/>
    <property type="match status" value="1"/>
</dbReference>
<evidence type="ECO:0000256" key="6">
    <source>
        <dbReference type="ARBA" id="ARBA00020144"/>
    </source>
</evidence>
<feature type="domain" description="Acyl-CoA dehydrogenase C-terminal bacterial-type" evidence="14">
    <location>
        <begin position="474"/>
        <end position="752"/>
    </location>
</feature>
<comment type="catalytic activity">
    <reaction evidence="10">
        <text>a medium-chain 2,3-saturated fatty acyl-CoA + oxidized [electron-transfer flavoprotein] + H(+) = a medium-chain (2E)-enoyl-CoA + reduced [electron-transfer flavoprotein]</text>
        <dbReference type="Rhea" id="RHEA:14477"/>
        <dbReference type="Rhea" id="RHEA-COMP:10685"/>
        <dbReference type="Rhea" id="RHEA-COMP:10686"/>
        <dbReference type="ChEBI" id="CHEBI:15378"/>
        <dbReference type="ChEBI" id="CHEBI:57692"/>
        <dbReference type="ChEBI" id="CHEBI:58307"/>
        <dbReference type="ChEBI" id="CHEBI:83723"/>
        <dbReference type="ChEBI" id="CHEBI:83726"/>
        <dbReference type="EC" id="1.3.8.7"/>
    </reaction>
</comment>
<evidence type="ECO:0000256" key="11">
    <source>
        <dbReference type="ARBA" id="ARBA00049247"/>
    </source>
</evidence>
<dbReference type="InterPro" id="IPR046373">
    <property type="entry name" value="Acyl-CoA_Oxase/DH_mid-dom_sf"/>
</dbReference>
<reference evidence="15" key="1">
    <citation type="submission" date="2021-01" db="EMBL/GenBank/DDBJ databases">
        <authorList>
            <person name="Corre E."/>
            <person name="Pelletier E."/>
            <person name="Niang G."/>
            <person name="Scheremetjew M."/>
            <person name="Finn R."/>
            <person name="Kale V."/>
            <person name="Holt S."/>
            <person name="Cochrane G."/>
            <person name="Meng A."/>
            <person name="Brown T."/>
            <person name="Cohen L."/>
        </authorList>
    </citation>
    <scope>NUCLEOTIDE SEQUENCE</scope>
    <source>
        <strain evidence="15">CCMP1510</strain>
    </source>
</reference>
<keyword evidence="7" id="KW-0285">Flavoprotein</keyword>
<dbReference type="GO" id="GO:0004466">
    <property type="term" value="F:long-chain fatty acyl-CoA dehydrogenase activity"/>
    <property type="evidence" value="ECO:0007669"/>
    <property type="project" value="UniProtKB-EC"/>
</dbReference>
<evidence type="ECO:0000259" key="12">
    <source>
        <dbReference type="Pfam" id="PF00441"/>
    </source>
</evidence>
<comment type="catalytic activity">
    <reaction evidence="11">
        <text>a long-chain 2,3-saturated fatty acyl-CoA + oxidized [electron-transfer flavoprotein] + H(+) = a long-chain (2E)-enoyl-CoA + reduced [electron-transfer flavoprotein]</text>
        <dbReference type="Rhea" id="RHEA:17721"/>
        <dbReference type="Rhea" id="RHEA-COMP:10685"/>
        <dbReference type="Rhea" id="RHEA-COMP:10686"/>
        <dbReference type="ChEBI" id="CHEBI:15378"/>
        <dbReference type="ChEBI" id="CHEBI:57692"/>
        <dbReference type="ChEBI" id="CHEBI:58307"/>
        <dbReference type="ChEBI" id="CHEBI:83721"/>
        <dbReference type="ChEBI" id="CHEBI:83727"/>
        <dbReference type="EC" id="1.3.8.8"/>
    </reaction>
</comment>
<sequence length="806" mass="87286">MSSGRRLILVHGERLSMNSLKNKRLFVSRAAWKLAQRAMPKISPTERVALGCGTVGFDRELFSGKPGSVKDLMETYGNKMKLTEEEIEFLKVETETLCSMVDDHAILENKDFSEEVWHFMRRAGFMGLKIPKEWGGKGFSTAATSAILVKLGSVSSDLTSTVAVPNSLGPGELLVKYGTQEQKEYYLPLLADGTLIPCFGLTGVHSGSDATSLIGSYGIVEKDTESGELGVRCQFDKRYITLAPVAGLVGIGFDLRDPQNLLKGKGEEGFSVALLERDHPGLEMGPRHQPLSAAFMNGTIKGNNVWIPLTKILGGQERCGFGWHMFVECLAEGRGVSLPAMAVAVGKGLGPAVGSYARARKQFKVPIAEFGGIQEALATIASDGYISLASTQLMNAVVDNHEAPMILSSIMKQNITERGRTMINKGMDIMGGAAISMGPNNIAGNPYMSMPIAITVEGANIMTRSFQIIGQGLMRCHPHLLQVVEALEANDDKAPSRFMLGVQSMIRHALSTLGRSMFLGIKESLSSLFSFGHLRKLGDSPQNSADAFIHYHEQRLSRLAANFAFAADMALLLGGRLKFEEMFMGRLADALGATFLGYATLTHYAKHHATADAGLRLVADHALLRLEKEAHEALRHAAANVPPMLLRFDFVASALIRMAIRPIGSLGTPDRAPTDAHTKQVADLLTTNASNYASTFLLDGSVYVSDGIRKTLLDALPICLEADALTLKLRKENREPTSQEVELLNKAEAMRDAIVQVSSFEKLGFLENQPGYVRPAIKQTEQWLEELGQADKASSAASKVSAAASA</sequence>